<keyword evidence="7" id="KW-0804">Transcription</keyword>
<evidence type="ECO:0000313" key="11">
    <source>
        <dbReference type="EMBL" id="MBZ3886339.1"/>
    </source>
</evidence>
<evidence type="ECO:0000256" key="2">
    <source>
        <dbReference type="ARBA" id="ARBA00005571"/>
    </source>
</evidence>
<evidence type="ECO:0000256" key="7">
    <source>
        <dbReference type="ARBA" id="ARBA00023163"/>
    </source>
</evidence>
<comment type="caution">
    <text evidence="11">The sequence shown here is derived from an EMBL/GenBank/DDBJ whole genome shotgun (WGS) entry which is preliminary data.</text>
</comment>
<evidence type="ECO:0000313" key="12">
    <source>
        <dbReference type="Proteomes" id="UP001166674"/>
    </source>
</evidence>
<dbReference type="PANTHER" id="PTHR13512">
    <property type="entry name" value="MEDIATOR COMPLEX SUBUNIT 28"/>
    <property type="match status" value="1"/>
</dbReference>
<accession>A0AA41N9N1</accession>
<comment type="subcellular location">
    <subcellularLocation>
        <location evidence="1">Nucleus</location>
    </subcellularLocation>
</comment>
<organism evidence="11 12">
    <name type="scientific">Sciurus carolinensis</name>
    <name type="common">Eastern gray squirrel</name>
    <dbReference type="NCBI Taxonomy" id="30640"/>
    <lineage>
        <taxon>Eukaryota</taxon>
        <taxon>Metazoa</taxon>
        <taxon>Chordata</taxon>
        <taxon>Craniata</taxon>
        <taxon>Vertebrata</taxon>
        <taxon>Euteleostomi</taxon>
        <taxon>Mammalia</taxon>
        <taxon>Eutheria</taxon>
        <taxon>Euarchontoglires</taxon>
        <taxon>Glires</taxon>
        <taxon>Rodentia</taxon>
        <taxon>Sciuromorpha</taxon>
        <taxon>Sciuridae</taxon>
        <taxon>Sciurinae</taxon>
        <taxon>Sciurini</taxon>
        <taxon>Sciurus</taxon>
    </lineage>
</organism>
<proteinExistence type="inferred from homology"/>
<dbReference type="GO" id="GO:0016592">
    <property type="term" value="C:mediator complex"/>
    <property type="evidence" value="ECO:0007669"/>
    <property type="project" value="TreeGrafter"/>
</dbReference>
<keyword evidence="8" id="KW-0539">Nucleus</keyword>
<gene>
    <name evidence="11" type="ORF">SUZIE_187455</name>
</gene>
<keyword evidence="4" id="KW-0805">Transcription regulation</keyword>
<evidence type="ECO:0000256" key="5">
    <source>
        <dbReference type="ARBA" id="ARBA00023054"/>
    </source>
</evidence>
<evidence type="ECO:0000256" key="10">
    <source>
        <dbReference type="SAM" id="MobiDB-lite"/>
    </source>
</evidence>
<feature type="region of interest" description="Disordered" evidence="10">
    <location>
        <begin position="1"/>
        <end position="30"/>
    </location>
</feature>
<dbReference type="Pfam" id="PF11594">
    <property type="entry name" value="Med28"/>
    <property type="match status" value="1"/>
</dbReference>
<dbReference type="PANTHER" id="PTHR13512:SF2">
    <property type="entry name" value="MEDIATOR OF RNA POLYMERASE II TRANSCRIPTION SUBUNIT 28"/>
    <property type="match status" value="1"/>
</dbReference>
<sequence length="91" mass="9656">MASPLGGMFSGQPPGPLPPSSGLPGQASLLHAVPGAPRTSSSTLVYELESFEVCFASLMSQDYVNGNNQEEIRTGVDQCIQKFLDIARQTE</sequence>
<evidence type="ECO:0000256" key="3">
    <source>
        <dbReference type="ARBA" id="ARBA00019683"/>
    </source>
</evidence>
<keyword evidence="6" id="KW-0010">Activator</keyword>
<protein>
    <recommendedName>
        <fullName evidence="3">Mediator of RNA polymerase II transcription subunit 28</fullName>
    </recommendedName>
    <alternativeName>
        <fullName evidence="9">Mediator complex subunit 28</fullName>
    </alternativeName>
</protein>
<dbReference type="InterPro" id="IPR021640">
    <property type="entry name" value="Mediator_Med28"/>
</dbReference>
<keyword evidence="5" id="KW-0175">Coiled coil</keyword>
<evidence type="ECO:0000256" key="8">
    <source>
        <dbReference type="ARBA" id="ARBA00023242"/>
    </source>
</evidence>
<keyword evidence="12" id="KW-1185">Reference proteome</keyword>
<name>A0AA41N9N1_SCICA</name>
<dbReference type="Proteomes" id="UP001166674">
    <property type="component" value="Unassembled WGS sequence"/>
</dbReference>
<evidence type="ECO:0000256" key="4">
    <source>
        <dbReference type="ARBA" id="ARBA00023015"/>
    </source>
</evidence>
<reference evidence="11" key="1">
    <citation type="submission" date="2020-03" db="EMBL/GenBank/DDBJ databases">
        <title>Studies in the Genomics of Life Span.</title>
        <authorList>
            <person name="Glass D."/>
        </authorList>
    </citation>
    <scope>NUCLEOTIDE SEQUENCE</scope>
    <source>
        <strain evidence="11">SUZIE</strain>
        <tissue evidence="11">Muscle</tissue>
    </source>
</reference>
<evidence type="ECO:0000256" key="9">
    <source>
        <dbReference type="ARBA" id="ARBA00031964"/>
    </source>
</evidence>
<evidence type="ECO:0000256" key="6">
    <source>
        <dbReference type="ARBA" id="ARBA00023159"/>
    </source>
</evidence>
<dbReference type="AlphaFoldDB" id="A0AA41N9N1"/>
<dbReference type="EMBL" id="JAATJV010407582">
    <property type="protein sequence ID" value="MBZ3886339.1"/>
    <property type="molecule type" value="Genomic_DNA"/>
</dbReference>
<evidence type="ECO:0000256" key="1">
    <source>
        <dbReference type="ARBA" id="ARBA00004123"/>
    </source>
</evidence>
<comment type="similarity">
    <text evidence="2">Belongs to the Mediator complex subunit 28 family.</text>
</comment>